<evidence type="ECO:0008006" key="4">
    <source>
        <dbReference type="Google" id="ProtNLM"/>
    </source>
</evidence>
<keyword evidence="3" id="KW-1185">Reference proteome</keyword>
<dbReference type="EMBL" id="CP001739">
    <property type="protein sequence ID" value="ACZ08493.1"/>
    <property type="molecule type" value="Genomic_DNA"/>
</dbReference>
<dbReference type="eggNOG" id="ENOG502ZGHC">
    <property type="taxonomic scope" value="Bacteria"/>
</dbReference>
<dbReference type="RefSeq" id="WP_012861089.1">
    <property type="nucleotide sequence ID" value="NC_013517.1"/>
</dbReference>
<sequence>MKKLLILFSVFLFSFSFSESTYKLTIPKELKMSTTEAALNNSQIENLFSETFGADTYSAANIRKAFGITETTGTKEEEILISSASAFLQSYLGATRYTINEISYIDANTASVTITIVSPDIDKYAGANESALMKRAEQYFKEFSGKTVQQVDKDTANQDKYVPVLMASFLRSISDNMKNIKDVNTEKSIVDVHKKNGIWMLDEKILDQLIYSPLF</sequence>
<dbReference type="HOGENOM" id="CLU_1282477_0_0_0"/>
<evidence type="ECO:0000313" key="2">
    <source>
        <dbReference type="EMBL" id="ACZ08493.1"/>
    </source>
</evidence>
<dbReference type="STRING" id="526218.Sterm_1635"/>
<protein>
    <recommendedName>
        <fullName evidence="4">DUF5105 domain-containing protein</fullName>
    </recommendedName>
</protein>
<gene>
    <name evidence="2" type="ordered locus">Sterm_1635</name>
</gene>
<organism evidence="2 3">
    <name type="scientific">Sebaldella termitidis (strain ATCC 33386 / NCTC 11300)</name>
    <dbReference type="NCBI Taxonomy" id="526218"/>
    <lineage>
        <taxon>Bacteria</taxon>
        <taxon>Fusobacteriati</taxon>
        <taxon>Fusobacteriota</taxon>
        <taxon>Fusobacteriia</taxon>
        <taxon>Fusobacteriales</taxon>
        <taxon>Leptotrichiaceae</taxon>
        <taxon>Sebaldella</taxon>
    </lineage>
</organism>
<accession>D1AIA9</accession>
<proteinExistence type="predicted"/>
<reference evidence="3" key="1">
    <citation type="submission" date="2009-09" db="EMBL/GenBank/DDBJ databases">
        <title>The complete chromosome of Sebaldella termitidis ATCC 33386.</title>
        <authorList>
            <consortium name="US DOE Joint Genome Institute (JGI-PGF)"/>
            <person name="Lucas S."/>
            <person name="Copeland A."/>
            <person name="Lapidus A."/>
            <person name="Glavina del Rio T."/>
            <person name="Dalin E."/>
            <person name="Tice H."/>
            <person name="Bruce D."/>
            <person name="Goodwin L."/>
            <person name="Pitluck S."/>
            <person name="Kyrpides N."/>
            <person name="Mavromatis K."/>
            <person name="Ivanova N."/>
            <person name="Mikhailova N."/>
            <person name="Sims D."/>
            <person name="Meincke L."/>
            <person name="Brettin T."/>
            <person name="Detter J.C."/>
            <person name="Han C."/>
            <person name="Larimer F."/>
            <person name="Land M."/>
            <person name="Hauser L."/>
            <person name="Markowitz V."/>
            <person name="Cheng J.F."/>
            <person name="Hugenholtz P."/>
            <person name="Woyke T."/>
            <person name="Wu D."/>
            <person name="Eisen J.A."/>
        </authorList>
    </citation>
    <scope>NUCLEOTIDE SEQUENCE [LARGE SCALE GENOMIC DNA]</scope>
    <source>
        <strain evidence="3">ATCC 33386 / NCTC 11300</strain>
    </source>
</reference>
<reference evidence="2 3" key="2">
    <citation type="journal article" date="2010" name="Stand. Genomic Sci.">
        <title>Complete genome sequence of Sebaldella termitidis type strain (NCTC 11300).</title>
        <authorList>
            <person name="Harmon-Smith M."/>
            <person name="Celia L."/>
            <person name="Chertkov O."/>
            <person name="Lapidus A."/>
            <person name="Copeland A."/>
            <person name="Glavina Del Rio T."/>
            <person name="Nolan M."/>
            <person name="Lucas S."/>
            <person name="Tice H."/>
            <person name="Cheng J.F."/>
            <person name="Han C."/>
            <person name="Detter J.C."/>
            <person name="Bruce D."/>
            <person name="Goodwin L."/>
            <person name="Pitluck S."/>
            <person name="Pati A."/>
            <person name="Liolios K."/>
            <person name="Ivanova N."/>
            <person name="Mavromatis K."/>
            <person name="Mikhailova N."/>
            <person name="Chen A."/>
            <person name="Palaniappan K."/>
            <person name="Land M."/>
            <person name="Hauser L."/>
            <person name="Chang Y.J."/>
            <person name="Jeffries C.D."/>
            <person name="Brettin T."/>
            <person name="Goker M."/>
            <person name="Beck B."/>
            <person name="Bristow J."/>
            <person name="Eisen J.A."/>
            <person name="Markowitz V."/>
            <person name="Hugenholtz P."/>
            <person name="Kyrpides N.C."/>
            <person name="Klenk H.P."/>
            <person name="Chen F."/>
        </authorList>
    </citation>
    <scope>NUCLEOTIDE SEQUENCE [LARGE SCALE GENOMIC DNA]</scope>
    <source>
        <strain evidence="3">ATCC 33386 / NCTC 11300</strain>
    </source>
</reference>
<evidence type="ECO:0000256" key="1">
    <source>
        <dbReference type="SAM" id="SignalP"/>
    </source>
</evidence>
<feature type="chain" id="PRO_5003020179" description="DUF5105 domain-containing protein" evidence="1">
    <location>
        <begin position="19"/>
        <end position="215"/>
    </location>
</feature>
<dbReference type="KEGG" id="str:Sterm_1635"/>
<keyword evidence="1" id="KW-0732">Signal</keyword>
<evidence type="ECO:0000313" key="3">
    <source>
        <dbReference type="Proteomes" id="UP000000845"/>
    </source>
</evidence>
<name>D1AIA9_SEBTE</name>
<feature type="signal peptide" evidence="1">
    <location>
        <begin position="1"/>
        <end position="18"/>
    </location>
</feature>
<dbReference type="Proteomes" id="UP000000845">
    <property type="component" value="Chromosome"/>
</dbReference>
<dbReference type="AlphaFoldDB" id="D1AIA9"/>